<organism evidence="1 2">
    <name type="scientific">Desulfonema magnum</name>
    <dbReference type="NCBI Taxonomy" id="45655"/>
    <lineage>
        <taxon>Bacteria</taxon>
        <taxon>Pseudomonadati</taxon>
        <taxon>Thermodesulfobacteriota</taxon>
        <taxon>Desulfobacteria</taxon>
        <taxon>Desulfobacterales</taxon>
        <taxon>Desulfococcaceae</taxon>
        <taxon>Desulfonema</taxon>
    </lineage>
</organism>
<name>A0A975GU20_9BACT</name>
<proteinExistence type="predicted"/>
<protein>
    <submittedName>
        <fullName evidence="1">Uncharacterized protein</fullName>
    </submittedName>
</protein>
<evidence type="ECO:0000313" key="2">
    <source>
        <dbReference type="Proteomes" id="UP000663722"/>
    </source>
</evidence>
<keyword evidence="2" id="KW-1185">Reference proteome</keyword>
<dbReference type="AlphaFoldDB" id="A0A975GU20"/>
<evidence type="ECO:0000313" key="1">
    <source>
        <dbReference type="EMBL" id="QTA92728.1"/>
    </source>
</evidence>
<reference evidence="1" key="1">
    <citation type="journal article" date="2021" name="Microb. Physiol.">
        <title>Proteogenomic Insights into the Physiology of Marine, Sulfate-Reducing, Filamentous Desulfonema limicola and Desulfonema magnum.</title>
        <authorList>
            <person name="Schnaars V."/>
            <person name="Wohlbrand L."/>
            <person name="Scheve S."/>
            <person name="Hinrichs C."/>
            <person name="Reinhardt R."/>
            <person name="Rabus R."/>
        </authorList>
    </citation>
    <scope>NUCLEOTIDE SEQUENCE</scope>
    <source>
        <strain evidence="1">4be13</strain>
    </source>
</reference>
<accession>A0A975GU20</accession>
<dbReference type="EMBL" id="CP061800">
    <property type="protein sequence ID" value="QTA92728.1"/>
    <property type="molecule type" value="Genomic_DNA"/>
</dbReference>
<dbReference type="KEGG" id="dmm:dnm_088170"/>
<gene>
    <name evidence="1" type="ORF">dnm_088170</name>
</gene>
<dbReference type="Proteomes" id="UP000663722">
    <property type="component" value="Chromosome"/>
</dbReference>
<sequence length="61" mass="6981">MNRFRKIFAGLFLLTLEQLLKVIRLKSFRAICGTAKKPSFFFRARCLPGRKKPGFSPYASG</sequence>